<protein>
    <recommendedName>
        <fullName evidence="3">DUF8017 domain-containing protein</fullName>
    </recommendedName>
</protein>
<evidence type="ECO:0000259" key="3">
    <source>
        <dbReference type="Pfam" id="PF26056"/>
    </source>
</evidence>
<feature type="domain" description="DUF8017" evidence="3">
    <location>
        <begin position="105"/>
        <end position="297"/>
    </location>
</feature>
<feature type="transmembrane region" description="Helical" evidence="2">
    <location>
        <begin position="54"/>
        <end position="76"/>
    </location>
</feature>
<keyword evidence="2" id="KW-1133">Transmembrane helix</keyword>
<dbReference type="Proteomes" id="UP001257948">
    <property type="component" value="Unassembled WGS sequence"/>
</dbReference>
<evidence type="ECO:0000256" key="1">
    <source>
        <dbReference type="SAM" id="MobiDB-lite"/>
    </source>
</evidence>
<keyword evidence="2" id="KW-0812">Transmembrane</keyword>
<evidence type="ECO:0000313" key="4">
    <source>
        <dbReference type="EMBL" id="MDT7846577.1"/>
    </source>
</evidence>
<keyword evidence="2" id="KW-0472">Membrane</keyword>
<evidence type="ECO:0000256" key="2">
    <source>
        <dbReference type="SAM" id="Phobius"/>
    </source>
</evidence>
<proteinExistence type="predicted"/>
<dbReference type="EMBL" id="JAVTLL010000036">
    <property type="protein sequence ID" value="MDT7846577.1"/>
    <property type="molecule type" value="Genomic_DNA"/>
</dbReference>
<comment type="caution">
    <text evidence="4">The sequence shown here is derived from an EMBL/GenBank/DDBJ whole genome shotgun (WGS) entry which is preliminary data.</text>
</comment>
<feature type="region of interest" description="Disordered" evidence="1">
    <location>
        <begin position="164"/>
        <end position="194"/>
    </location>
</feature>
<name>A0ABU3M718_9ACTN</name>
<accession>A0ABU3M718</accession>
<feature type="region of interest" description="Disordered" evidence="1">
    <location>
        <begin position="73"/>
        <end position="107"/>
    </location>
</feature>
<feature type="region of interest" description="Disordered" evidence="1">
    <location>
        <begin position="1"/>
        <end position="52"/>
    </location>
</feature>
<sequence>MWPGERSPGDGTDPQQHANPYRQPGYQQPNPYTVPAQPPAPQGRDPRDRRTRTLAIALAVAVVAAATVTGAVLLGGGDDEAGPGPTPTSASPATSADPRGGGEQKPTVAGWKVVVNPGLGVAFDVPADWALESPDWVSYVAANDDPEDKPLVAMKAPAVLKKQWCSSDDDKDGRTEDTALASAGSRGNNGAKSTEEIARADSAAWVYGLYTQPDKKKVSTGPVTSFTTASGLTGSVATSQSSGVVRRDKCDSDGKATTFAFTNSAGDFASWSFVGAKGVTDEVPQATVEKVLSTVRVFTPTDS</sequence>
<keyword evidence="5" id="KW-1185">Reference proteome</keyword>
<evidence type="ECO:0000313" key="5">
    <source>
        <dbReference type="Proteomes" id="UP001257948"/>
    </source>
</evidence>
<dbReference type="Pfam" id="PF26056">
    <property type="entry name" value="DUF8017"/>
    <property type="match status" value="1"/>
</dbReference>
<dbReference type="RefSeq" id="WP_314206868.1">
    <property type="nucleotide sequence ID" value="NZ_JAVTLL010000036.1"/>
</dbReference>
<reference evidence="5" key="1">
    <citation type="submission" date="2023-07" db="EMBL/GenBank/DDBJ databases">
        <title>Draft genome sequence of the endophytic actinobacterium Streptomyces justiciae WPN32, a potential antibiotic producer.</title>
        <authorList>
            <person name="Yasawong M."/>
            <person name="Pana W."/>
            <person name="Ganta P."/>
            <person name="Santapan N."/>
            <person name="Songngamsuk T."/>
            <person name="Phatcharaharikarn M."/>
            <person name="Kerdtoob S."/>
            <person name="Nantapong N."/>
        </authorList>
    </citation>
    <scope>NUCLEOTIDE SEQUENCE [LARGE SCALE GENOMIC DNA]</scope>
    <source>
        <strain evidence="5">WPN32</strain>
    </source>
</reference>
<organism evidence="4 5">
    <name type="scientific">Streptomyces justiciae</name>
    <dbReference type="NCBI Taxonomy" id="2780140"/>
    <lineage>
        <taxon>Bacteria</taxon>
        <taxon>Bacillati</taxon>
        <taxon>Actinomycetota</taxon>
        <taxon>Actinomycetes</taxon>
        <taxon>Kitasatosporales</taxon>
        <taxon>Streptomycetaceae</taxon>
        <taxon>Streptomyces</taxon>
    </lineage>
</organism>
<dbReference type="InterPro" id="IPR058330">
    <property type="entry name" value="DUF8017"/>
</dbReference>
<feature type="compositionally biased region" description="Low complexity" evidence="1">
    <location>
        <begin position="87"/>
        <end position="96"/>
    </location>
</feature>
<gene>
    <name evidence="4" type="ORF">RQC66_38260</name>
</gene>